<dbReference type="SUPFAM" id="SSF160980">
    <property type="entry name" value="SSO1389-like"/>
    <property type="match status" value="1"/>
</dbReference>
<dbReference type="NCBIfam" id="NF040559">
    <property type="entry name" value="CAS_Csx20"/>
    <property type="match status" value="1"/>
</dbReference>
<dbReference type="InterPro" id="IPR013383">
    <property type="entry name" value="CRISPR-assoc_prot_DxTHG_CS"/>
</dbReference>
<reference evidence="1 2" key="1">
    <citation type="submission" date="2016-02" db="EMBL/GenBank/DDBJ databases">
        <title>Comparison of Clostridium stercorarium subspecies using comparative genomics and transcriptomics.</title>
        <authorList>
            <person name="Schellenberg J."/>
            <person name="Thallinger G."/>
            <person name="Levin D.B."/>
            <person name="Zhang X."/>
            <person name="Alvare G."/>
            <person name="Fristensky B."/>
            <person name="Sparling R."/>
        </authorList>
    </citation>
    <scope>NUCLEOTIDE SEQUENCE [LARGE SCALE GENOMIC DNA]</scope>
    <source>
        <strain evidence="1 2">DSM 2910</strain>
    </source>
</reference>
<name>A0A1B1YGS9_THEST</name>
<dbReference type="OrthoDB" id="9777703at2"/>
<gene>
    <name evidence="1" type="ORF">CSTERTH_01720</name>
</gene>
<dbReference type="InterPro" id="IPR049811">
    <property type="entry name" value="MJ1673-like_dom"/>
</dbReference>
<dbReference type="Gene3D" id="3.40.50.10640">
    <property type="entry name" value="SSO1389-like"/>
    <property type="match status" value="1"/>
</dbReference>
<dbReference type="NCBIfam" id="TIGR02221">
    <property type="entry name" value="cas_TM1812"/>
    <property type="match status" value="1"/>
</dbReference>
<dbReference type="EMBL" id="CP014672">
    <property type="protein sequence ID" value="ANW99955.1"/>
    <property type="molecule type" value="Genomic_DNA"/>
</dbReference>
<organism evidence="1 2">
    <name type="scientific">Thermoclostridium stercorarium subsp. thermolacticum DSM 2910</name>
    <dbReference type="NCBI Taxonomy" id="1121336"/>
    <lineage>
        <taxon>Bacteria</taxon>
        <taxon>Bacillati</taxon>
        <taxon>Bacillota</taxon>
        <taxon>Clostridia</taxon>
        <taxon>Eubacteriales</taxon>
        <taxon>Oscillospiraceae</taxon>
        <taxon>Thermoclostridium</taxon>
    </lineage>
</organism>
<sequence>MLKFISLLGTNAYLPCNYYVRGREDLKVENCRYVQKAILDILKRENIVPDKIVIFTTEEAYKNNWIGNEEKPGLREELEKFEKEIKEIKGMNAGESIVESVSIPNGTKEEDLWDIFRIILDQIEENDEIIFDITHSFRYLPMLVFIVINYARVVKKCKLNSIFYGAFEVLGKMSDVQKIPVEDRNAPIFDLTSFVDLFDWTVGIDRYLNTGDVSVVYDQTFRQMKRINQEKSKSAAFLDQDVDKKTLFMDSTLVKRLSKSMKEFSDVLFTCRGLSLTESVSKLKDNLTAVMENASKQHIVPLLPLLEMMKDRFDRFSKDDKYINVIEAAKWCADNKMYQQGLTILEEGLISYACEKLGYRDLNELIKTDNRSRAISYAYVVFNELGKKDKKARNNPLLNLKPDTTTELLILLYQISQIRNDINHAGWREDPSEPGVFEEKLHEFIKSAERIILSERGDTGFTAECVDGNNANRGRKMLLIFSHGLTVKQKEDAEKRFGISEFVTLPSELQEKWSNIPPDLEDLRDYLRDILEWINAYGQKGDYALVQGDFGVTFITVNYCRSKGIIPLYSTTRRNVNEEKNGNKVKSLREFEHVMFREYKI</sequence>
<dbReference type="CDD" id="cd09732">
    <property type="entry name" value="Csx1_III-U"/>
    <property type="match status" value="1"/>
</dbReference>
<evidence type="ECO:0000313" key="2">
    <source>
        <dbReference type="Proteomes" id="UP000092971"/>
    </source>
</evidence>
<dbReference type="NCBIfam" id="TIGR02549">
    <property type="entry name" value="CRISPR_DxTHG"/>
    <property type="match status" value="1"/>
</dbReference>
<dbReference type="RefSeq" id="WP_015358044.1">
    <property type="nucleotide sequence ID" value="NZ_CP014672.1"/>
</dbReference>
<proteinExistence type="predicted"/>
<dbReference type="InterPro" id="IPR011742">
    <property type="entry name" value="CRISPR-assoc_prot_TM1812"/>
</dbReference>
<accession>A0A1B1YGS9</accession>
<evidence type="ECO:0000313" key="1">
    <source>
        <dbReference type="EMBL" id="ANW99955.1"/>
    </source>
</evidence>
<protein>
    <submittedName>
        <fullName evidence="1">CRISPR-associated protein</fullName>
    </submittedName>
</protein>
<dbReference type="AlphaFoldDB" id="A0A1B1YGS9"/>
<dbReference type="Proteomes" id="UP000092971">
    <property type="component" value="Chromosome"/>
</dbReference>